<reference evidence="5 6" key="1">
    <citation type="submission" date="2019-03" db="EMBL/GenBank/DDBJ databases">
        <title>Single cell metagenomics reveals metabolic interactions within the superorganism composed of flagellate Streblomastix strix and complex community of Bacteroidetes bacteria on its surface.</title>
        <authorList>
            <person name="Treitli S.C."/>
            <person name="Kolisko M."/>
            <person name="Husnik F."/>
            <person name="Keeling P."/>
            <person name="Hampl V."/>
        </authorList>
    </citation>
    <scope>NUCLEOTIDE SEQUENCE [LARGE SCALE GENOMIC DNA]</scope>
    <source>
        <strain evidence="5">ST1C</strain>
    </source>
</reference>
<evidence type="ECO:0000256" key="3">
    <source>
        <dbReference type="SAM" id="Phobius"/>
    </source>
</evidence>
<evidence type="ECO:0000313" key="5">
    <source>
        <dbReference type="EMBL" id="KAA6391721.1"/>
    </source>
</evidence>
<feature type="region of interest" description="Disordered" evidence="2">
    <location>
        <begin position="555"/>
        <end position="607"/>
    </location>
</feature>
<evidence type="ECO:0000313" key="6">
    <source>
        <dbReference type="Proteomes" id="UP000324800"/>
    </source>
</evidence>
<proteinExistence type="predicted"/>
<evidence type="ECO:0000256" key="1">
    <source>
        <dbReference type="SAM" id="Coils"/>
    </source>
</evidence>
<protein>
    <recommendedName>
        <fullName evidence="4">TmcB/TmcC TPR repeats domain-containing protein</fullName>
    </recommendedName>
</protein>
<keyword evidence="3" id="KW-0472">Membrane</keyword>
<feature type="coiled-coil region" evidence="1">
    <location>
        <begin position="1181"/>
        <end position="1218"/>
    </location>
</feature>
<keyword evidence="3" id="KW-1133">Transmembrane helix</keyword>
<feature type="domain" description="TmcB/TmcC TPR repeats" evidence="4">
    <location>
        <begin position="806"/>
        <end position="904"/>
    </location>
</feature>
<comment type="caution">
    <text evidence="5">The sequence shown here is derived from an EMBL/GenBank/DDBJ whole genome shotgun (WGS) entry which is preliminary data.</text>
</comment>
<feature type="transmembrane region" description="Helical" evidence="3">
    <location>
        <begin position="1242"/>
        <end position="1265"/>
    </location>
</feature>
<gene>
    <name evidence="5" type="ORF">EZS28_012754</name>
</gene>
<keyword evidence="3" id="KW-0812">Transmembrane</keyword>
<name>A0A5J4W9V2_9EUKA</name>
<sequence length="1305" mass="147329">MMNLDNQGTYVHFSKAEEFIFSFFYSTKLHTVKLPNTLNIFILIVQSLQLFFLPLKRSDAQDIGITSIVKTVGLYLDPSFYIPSNISHIVMVGVISAVIITSITLHIITFVLDMNDAKIPDDLLHIVQVLNYLIVFVLQHSLVGIFMKSIVCYLPQKSALDPIDINLSHCSYALLDHIILIIGIIGLLYLCIYGYFTKFFTFQGEMIDASITDCRRGIFPAFSHVIVAIAIAVQTFLVEYSPIISAFVQIVIFALLGIYVILSCPYMKLQSNQIHSAMYIGASAGGPISLILSGLNILAQHGNNNIDNYEKTRGYFELILAIIIFYSILIITFVIFFWGATVLAKKSAISKWIIKPVYEWRDVSYEEESVIRESYFKNARKVIVTTIKNNPKSKAQTKQRQLLQRNINASSTASLSLYNTSSTASFVPLSESEQQIDAVQQEIEGKKWKMSFEKRAKKRHIRKFMVGVTLKVEKGNKAIIYSVEPTLLQTISGNVPQPKAPTSPSGPSGKKIQIPNPVLKAKQANLLVLAKAKAKQGTLSIISPSSLSMKENAFNDDQSQQTSPLTSQITSLQPQSNSQPKSITTPKIKAKPKSAFPSSTTPKTSINSFSAKTKGVQAKPKSIDQKKVSTSVALSGPKKQVQLVERQSIGAILCSHPDLKWTKQLLLATPATAFSLLKQYDNPSKLEQGIRFMQIPELYNHKLIVPFSFVIVNTALKKDVFKLSADHHVSLALFLNAFRPNQIKIAALLQQAANLFPGWSNRWIIFKMMREIESSNQSDSQQTDEQRKDGIQPQSLDSHSTSYVMRNMMTQASKSFLLARAHTLRVFQLLTRRTVDVERVIFHSCKAATNTKIAEDLFRQLSESNPDNPNILRQFSALVRDIHGDKKLSADILAEAEQVEEEQAKITARLLKQRMDKLKLNKQLIGVNKEDISRGGATHAALAANVFMQGAKIGFSNQGDQHWLQQLDNDIQRNVLSLSEKMSSAVSYSIYTMFRILSKDSSGELDDEGDSYSIIYQSGFDSTNKTLFEINELFGQVYHYDFNNKMWIDNIVEWNILTFTYPESSVGNSNPIFTITNSTVDNMNIPRFVSWIEDSIMRMVDDFANISQVDQLGIIRTPFTTMKEHFAELLFNQPFVGAESMKRICVIALDDLFSTQVEGYIIIITFTVIKERWAQNSVMKEEEQQKNKNILEEQIIELKEKEEQVDDEFEEKKRIAQVRAEDVNKCLRKTRQIIPQSIKIRLFLGILLTIIISIPNLIVTIYALYGLGGQSGHFVINQLRIQNFVRISLIQLYSKIMDMQQTLLH</sequence>
<dbReference type="EMBL" id="SNRW01002783">
    <property type="protein sequence ID" value="KAA6391721.1"/>
    <property type="molecule type" value="Genomic_DNA"/>
</dbReference>
<evidence type="ECO:0000256" key="2">
    <source>
        <dbReference type="SAM" id="MobiDB-lite"/>
    </source>
</evidence>
<feature type="transmembrane region" description="Helical" evidence="3">
    <location>
        <begin position="86"/>
        <end position="108"/>
    </location>
</feature>
<feature type="compositionally biased region" description="Polar residues" evidence="2">
    <location>
        <begin position="491"/>
        <end position="506"/>
    </location>
</feature>
<dbReference type="Proteomes" id="UP000324800">
    <property type="component" value="Unassembled WGS sequence"/>
</dbReference>
<feature type="transmembrane region" description="Helical" evidence="3">
    <location>
        <begin position="171"/>
        <end position="196"/>
    </location>
</feature>
<feature type="transmembrane region" description="Helical" evidence="3">
    <location>
        <begin position="318"/>
        <end position="344"/>
    </location>
</feature>
<feature type="transmembrane region" description="Helical" evidence="3">
    <location>
        <begin position="129"/>
        <end position="151"/>
    </location>
</feature>
<feature type="region of interest" description="Disordered" evidence="2">
    <location>
        <begin position="491"/>
        <end position="513"/>
    </location>
</feature>
<feature type="transmembrane region" description="Helical" evidence="3">
    <location>
        <begin position="276"/>
        <end position="298"/>
    </location>
</feature>
<dbReference type="Pfam" id="PF25474">
    <property type="entry name" value="TPR_TmcB"/>
    <property type="match status" value="1"/>
</dbReference>
<feature type="region of interest" description="Disordered" evidence="2">
    <location>
        <begin position="775"/>
        <end position="797"/>
    </location>
</feature>
<organism evidence="5 6">
    <name type="scientific">Streblomastix strix</name>
    <dbReference type="NCBI Taxonomy" id="222440"/>
    <lineage>
        <taxon>Eukaryota</taxon>
        <taxon>Metamonada</taxon>
        <taxon>Preaxostyla</taxon>
        <taxon>Oxymonadida</taxon>
        <taxon>Streblomastigidae</taxon>
        <taxon>Streblomastix</taxon>
    </lineage>
</organism>
<evidence type="ECO:0000259" key="4">
    <source>
        <dbReference type="Pfam" id="PF25474"/>
    </source>
</evidence>
<accession>A0A5J4W9V2</accession>
<keyword evidence="1" id="KW-0175">Coiled coil</keyword>
<dbReference type="InterPro" id="IPR057352">
    <property type="entry name" value="TPR_TmcB/C"/>
</dbReference>
<feature type="compositionally biased region" description="Polar residues" evidence="2">
    <location>
        <begin position="596"/>
        <end position="607"/>
    </location>
</feature>
<feature type="transmembrane region" description="Helical" evidence="3">
    <location>
        <begin position="217"/>
        <end position="237"/>
    </location>
</feature>
<feature type="compositionally biased region" description="Polar residues" evidence="2">
    <location>
        <begin position="555"/>
        <end position="585"/>
    </location>
</feature>
<feature type="transmembrane region" description="Helical" evidence="3">
    <location>
        <begin position="243"/>
        <end position="264"/>
    </location>
</feature>